<dbReference type="InterPro" id="IPR020630">
    <property type="entry name" value="THF_DH/CycHdrlase_cat_dom"/>
</dbReference>
<evidence type="ECO:0000256" key="11">
    <source>
        <dbReference type="ARBA" id="ARBA00023268"/>
    </source>
</evidence>
<comment type="pathway">
    <text evidence="1 12">One-carbon metabolism; tetrahydrofolate interconversion.</text>
</comment>
<feature type="binding site" evidence="12">
    <location>
        <begin position="170"/>
        <end position="172"/>
    </location>
    <ligand>
        <name>NADP(+)</name>
        <dbReference type="ChEBI" id="CHEBI:58349"/>
    </ligand>
</feature>
<evidence type="ECO:0000256" key="12">
    <source>
        <dbReference type="HAMAP-Rule" id="MF_01576"/>
    </source>
</evidence>
<dbReference type="InterPro" id="IPR036291">
    <property type="entry name" value="NAD(P)-bd_dom_sf"/>
</dbReference>
<evidence type="ECO:0000256" key="6">
    <source>
        <dbReference type="ARBA" id="ARBA00022801"/>
    </source>
</evidence>
<dbReference type="GO" id="GO:0000105">
    <property type="term" value="P:L-histidine biosynthetic process"/>
    <property type="evidence" value="ECO:0007669"/>
    <property type="project" value="UniProtKB-KW"/>
</dbReference>
<keyword evidence="16" id="KW-1185">Reference proteome</keyword>
<dbReference type="HAMAP" id="MF_01576">
    <property type="entry name" value="THF_DHG_CYH"/>
    <property type="match status" value="1"/>
</dbReference>
<protein>
    <recommendedName>
        <fullName evidence="12">Bifunctional protein FolD</fullName>
    </recommendedName>
    <domain>
        <recommendedName>
            <fullName evidence="12">Methylenetetrahydrofolate dehydrogenase</fullName>
            <ecNumber evidence="12">1.5.1.5</ecNumber>
        </recommendedName>
    </domain>
    <domain>
        <recommendedName>
            <fullName evidence="12">Methenyltetrahydrofolate cyclohydrolase</fullName>
            <ecNumber evidence="12">3.5.4.9</ecNumber>
        </recommendedName>
    </domain>
</protein>
<dbReference type="PROSITE" id="PS00766">
    <property type="entry name" value="THF_DHG_CYH_1"/>
    <property type="match status" value="1"/>
</dbReference>
<dbReference type="Proteomes" id="UP000605148">
    <property type="component" value="Unassembled WGS sequence"/>
</dbReference>
<evidence type="ECO:0000256" key="8">
    <source>
        <dbReference type="ARBA" id="ARBA00023002"/>
    </source>
</evidence>
<comment type="function">
    <text evidence="12">Catalyzes the oxidation of 5,10-methylenetetrahydrofolate to 5,10-methenyltetrahydrofolate and then the hydrolysis of 5,10-methenyltetrahydrofolate to 10-formyltetrahydrofolate.</text>
</comment>
<dbReference type="GO" id="GO:0009086">
    <property type="term" value="P:methionine biosynthetic process"/>
    <property type="evidence" value="ECO:0007669"/>
    <property type="project" value="UniProtKB-KW"/>
</dbReference>
<proteinExistence type="inferred from homology"/>
<dbReference type="GO" id="GO:0004477">
    <property type="term" value="F:methenyltetrahydrofolate cyclohydrolase activity"/>
    <property type="evidence" value="ECO:0007669"/>
    <property type="project" value="UniProtKB-UniRule"/>
</dbReference>
<dbReference type="EC" id="1.5.1.5" evidence="12"/>
<evidence type="ECO:0000256" key="9">
    <source>
        <dbReference type="ARBA" id="ARBA00023102"/>
    </source>
</evidence>
<evidence type="ECO:0000259" key="14">
    <source>
        <dbReference type="Pfam" id="PF02882"/>
    </source>
</evidence>
<comment type="caution">
    <text evidence="15">The sequence shown here is derived from an EMBL/GenBank/DDBJ whole genome shotgun (WGS) entry which is preliminary data.</text>
</comment>
<keyword evidence="11 12" id="KW-0511">Multifunctional enzyme</keyword>
<keyword evidence="5 12" id="KW-0658">Purine biosynthesis</keyword>
<keyword evidence="7 12" id="KW-0521">NADP</keyword>
<dbReference type="SUPFAM" id="SSF51735">
    <property type="entry name" value="NAD(P)-binding Rossmann-fold domains"/>
    <property type="match status" value="1"/>
</dbReference>
<keyword evidence="6 12" id="KW-0378">Hydrolase</keyword>
<organism evidence="15 16">
    <name type="scientific">Roseibium aquae</name>
    <dbReference type="NCBI Taxonomy" id="1323746"/>
    <lineage>
        <taxon>Bacteria</taxon>
        <taxon>Pseudomonadati</taxon>
        <taxon>Pseudomonadota</taxon>
        <taxon>Alphaproteobacteria</taxon>
        <taxon>Hyphomicrobiales</taxon>
        <taxon>Stappiaceae</taxon>
        <taxon>Roseibium</taxon>
    </lineage>
</organism>
<comment type="catalytic activity">
    <reaction evidence="12">
        <text>(6R)-5,10-methylene-5,6,7,8-tetrahydrofolate + NADP(+) = (6R)-5,10-methenyltetrahydrofolate + NADPH</text>
        <dbReference type="Rhea" id="RHEA:22812"/>
        <dbReference type="ChEBI" id="CHEBI:15636"/>
        <dbReference type="ChEBI" id="CHEBI:57455"/>
        <dbReference type="ChEBI" id="CHEBI:57783"/>
        <dbReference type="ChEBI" id="CHEBI:58349"/>
        <dbReference type="EC" id="1.5.1.5"/>
    </reaction>
</comment>
<dbReference type="InterPro" id="IPR046346">
    <property type="entry name" value="Aminoacid_DH-like_N_sf"/>
</dbReference>
<dbReference type="CDD" id="cd01080">
    <property type="entry name" value="NAD_bind_m-THF_DH_Cyclohyd"/>
    <property type="match status" value="1"/>
</dbReference>
<keyword evidence="4 12" id="KW-0028">Amino-acid biosynthesis</keyword>
<dbReference type="PANTHER" id="PTHR48099">
    <property type="entry name" value="C-1-TETRAHYDROFOLATE SYNTHASE, CYTOPLASMIC-RELATED"/>
    <property type="match status" value="1"/>
</dbReference>
<comment type="caution">
    <text evidence="12">Lacks conserved residue(s) required for the propagation of feature annotation.</text>
</comment>
<reference evidence="15" key="2">
    <citation type="submission" date="2020-09" db="EMBL/GenBank/DDBJ databases">
        <authorList>
            <person name="Sun Q."/>
            <person name="Zhou Y."/>
        </authorList>
    </citation>
    <scope>NUCLEOTIDE SEQUENCE</scope>
    <source>
        <strain evidence="15">CGMCC 1.12426</strain>
    </source>
</reference>
<keyword evidence="3 12" id="KW-0554">One-carbon metabolism</keyword>
<dbReference type="Pfam" id="PF02882">
    <property type="entry name" value="THF_DHG_CYH_C"/>
    <property type="match status" value="1"/>
</dbReference>
<evidence type="ECO:0000256" key="3">
    <source>
        <dbReference type="ARBA" id="ARBA00022563"/>
    </source>
</evidence>
<dbReference type="NCBIfam" id="NF008058">
    <property type="entry name" value="PRK10792.1"/>
    <property type="match status" value="1"/>
</dbReference>
<gene>
    <name evidence="12 15" type="primary">folD</name>
    <name evidence="15" type="ORF">GCM10011316_21360</name>
</gene>
<dbReference type="PANTHER" id="PTHR48099:SF5">
    <property type="entry name" value="C-1-TETRAHYDROFOLATE SYNTHASE, CYTOPLASMIC"/>
    <property type="match status" value="1"/>
</dbReference>
<evidence type="ECO:0000256" key="10">
    <source>
        <dbReference type="ARBA" id="ARBA00023167"/>
    </source>
</evidence>
<keyword evidence="10 12" id="KW-0486">Methionine biosynthesis</keyword>
<evidence type="ECO:0000256" key="2">
    <source>
        <dbReference type="ARBA" id="ARBA00011738"/>
    </source>
</evidence>
<dbReference type="Gene3D" id="3.40.50.10860">
    <property type="entry name" value="Leucine Dehydrogenase, chain A, domain 1"/>
    <property type="match status" value="1"/>
</dbReference>
<dbReference type="InterPro" id="IPR020631">
    <property type="entry name" value="THF_DH/CycHdrlase_NAD-bd_dom"/>
</dbReference>
<dbReference type="GO" id="GO:0006164">
    <property type="term" value="P:purine nucleotide biosynthetic process"/>
    <property type="evidence" value="ECO:0007669"/>
    <property type="project" value="UniProtKB-KW"/>
</dbReference>
<dbReference type="PROSITE" id="PS00767">
    <property type="entry name" value="THF_DHG_CYH_2"/>
    <property type="match status" value="1"/>
</dbReference>
<dbReference type="SUPFAM" id="SSF53223">
    <property type="entry name" value="Aminoacid dehydrogenase-like, N-terminal domain"/>
    <property type="match status" value="1"/>
</dbReference>
<evidence type="ECO:0000259" key="13">
    <source>
        <dbReference type="Pfam" id="PF00763"/>
    </source>
</evidence>
<accession>A0A916TK92</accession>
<evidence type="ECO:0000313" key="16">
    <source>
        <dbReference type="Proteomes" id="UP000605148"/>
    </source>
</evidence>
<dbReference type="PRINTS" id="PR00085">
    <property type="entry name" value="THFDHDRGNASE"/>
</dbReference>
<dbReference type="GO" id="GO:0004488">
    <property type="term" value="F:methylenetetrahydrofolate dehydrogenase (NADP+) activity"/>
    <property type="evidence" value="ECO:0007669"/>
    <property type="project" value="UniProtKB-UniRule"/>
</dbReference>
<comment type="subunit">
    <text evidence="2 12">Homodimer.</text>
</comment>
<dbReference type="InterPro" id="IPR000672">
    <property type="entry name" value="THF_DH/CycHdrlase"/>
</dbReference>
<dbReference type="InterPro" id="IPR020867">
    <property type="entry name" value="THF_DH/CycHdrlase_CS"/>
</dbReference>
<evidence type="ECO:0000256" key="1">
    <source>
        <dbReference type="ARBA" id="ARBA00004777"/>
    </source>
</evidence>
<dbReference type="GO" id="GO:0035999">
    <property type="term" value="P:tetrahydrofolate interconversion"/>
    <property type="evidence" value="ECO:0007669"/>
    <property type="project" value="UniProtKB-UniRule"/>
</dbReference>
<feature type="binding site" evidence="12">
    <location>
        <position position="236"/>
    </location>
    <ligand>
        <name>NADP(+)</name>
        <dbReference type="ChEBI" id="CHEBI:58349"/>
    </ligand>
</feature>
<name>A0A916TK92_9HYPH</name>
<keyword evidence="9 12" id="KW-0368">Histidine biosynthesis</keyword>
<dbReference type="Pfam" id="PF00763">
    <property type="entry name" value="THF_DHG_CYH"/>
    <property type="match status" value="1"/>
</dbReference>
<evidence type="ECO:0000313" key="15">
    <source>
        <dbReference type="EMBL" id="GGB48966.1"/>
    </source>
</evidence>
<comment type="catalytic activity">
    <reaction evidence="12">
        <text>(6R)-5,10-methenyltetrahydrofolate + H2O = (6R)-10-formyltetrahydrofolate + H(+)</text>
        <dbReference type="Rhea" id="RHEA:23700"/>
        <dbReference type="ChEBI" id="CHEBI:15377"/>
        <dbReference type="ChEBI" id="CHEBI:15378"/>
        <dbReference type="ChEBI" id="CHEBI:57455"/>
        <dbReference type="ChEBI" id="CHEBI:195366"/>
        <dbReference type="EC" id="3.5.4.9"/>
    </reaction>
</comment>
<dbReference type="NCBIfam" id="NF010785">
    <property type="entry name" value="PRK14188.1"/>
    <property type="match status" value="1"/>
</dbReference>
<dbReference type="OrthoDB" id="9803580at2"/>
<keyword evidence="8 12" id="KW-0560">Oxidoreductase</keyword>
<reference evidence="15" key="1">
    <citation type="journal article" date="2014" name="Int. J. Syst. Evol. Microbiol.">
        <title>Complete genome sequence of Corynebacterium casei LMG S-19264T (=DSM 44701T), isolated from a smear-ripened cheese.</title>
        <authorList>
            <consortium name="US DOE Joint Genome Institute (JGI-PGF)"/>
            <person name="Walter F."/>
            <person name="Albersmeier A."/>
            <person name="Kalinowski J."/>
            <person name="Ruckert C."/>
        </authorList>
    </citation>
    <scope>NUCLEOTIDE SEQUENCE</scope>
    <source>
        <strain evidence="15">CGMCC 1.12426</strain>
    </source>
</reference>
<dbReference type="EC" id="3.5.4.9" evidence="12"/>
<dbReference type="GO" id="GO:0005829">
    <property type="term" value="C:cytosol"/>
    <property type="evidence" value="ECO:0007669"/>
    <property type="project" value="TreeGrafter"/>
</dbReference>
<dbReference type="FunFam" id="3.40.50.720:FF:000006">
    <property type="entry name" value="Bifunctional protein FolD"/>
    <property type="match status" value="1"/>
</dbReference>
<dbReference type="EMBL" id="BMFA01000006">
    <property type="protein sequence ID" value="GGB48966.1"/>
    <property type="molecule type" value="Genomic_DNA"/>
</dbReference>
<evidence type="ECO:0000256" key="7">
    <source>
        <dbReference type="ARBA" id="ARBA00022857"/>
    </source>
</evidence>
<comment type="similarity">
    <text evidence="12">Belongs to the tetrahydrofolate dehydrogenase/cyclohydrolase family.</text>
</comment>
<dbReference type="FunFam" id="3.40.50.10860:FF:000005">
    <property type="entry name" value="C-1-tetrahydrofolate synthase, cytoplasmic, putative"/>
    <property type="match status" value="1"/>
</dbReference>
<evidence type="ECO:0000256" key="4">
    <source>
        <dbReference type="ARBA" id="ARBA00022605"/>
    </source>
</evidence>
<evidence type="ECO:0000256" key="5">
    <source>
        <dbReference type="ARBA" id="ARBA00022755"/>
    </source>
</evidence>
<sequence>MTQAEVIDGKAVATSVRDEIQKRTGALFDSTGAKPGLAVVLVGEDPASQVYVRNKEKTASECGFHSVKHDLPADTPEADVLTLVQQLNEDPAIHGILVQLPLPSHIDESKVLRLIKPEKDVDGFHPINVGLLTTGERDRAMVPCTPAGCLVLIKRALKGALSGKTAVVIGRSNIVGKPMASLLLQESCTVTIAHSRTRDLPSVVRGADIVIAAVGRPEMVRGDWIKPGATVIDVGINRIPAPERGEGKTRLVGDVAYEEAAKVAGAITPVPGGVGPMTIAMLMANTLTAARRQLHLSEEEPIF</sequence>
<feature type="domain" description="Tetrahydrofolate dehydrogenase/cyclohydrolase NAD(P)-binding" evidence="14">
    <location>
        <begin position="143"/>
        <end position="293"/>
    </location>
</feature>
<dbReference type="NCBIfam" id="NF010783">
    <property type="entry name" value="PRK14186.1"/>
    <property type="match status" value="1"/>
</dbReference>
<dbReference type="RefSeq" id="WP_150496365.1">
    <property type="nucleotide sequence ID" value="NZ_BMFA01000006.1"/>
</dbReference>
<dbReference type="AlphaFoldDB" id="A0A916TK92"/>
<dbReference type="Gene3D" id="3.40.50.720">
    <property type="entry name" value="NAD(P)-binding Rossmann-like Domain"/>
    <property type="match status" value="1"/>
</dbReference>
<feature type="domain" description="Tetrahydrofolate dehydrogenase/cyclohydrolase catalytic" evidence="13">
    <location>
        <begin position="7"/>
        <end position="122"/>
    </location>
</feature>